<dbReference type="OrthoDB" id="6614027at2759"/>
<evidence type="ECO:0000256" key="1">
    <source>
        <dbReference type="ARBA" id="ARBA00023125"/>
    </source>
</evidence>
<comment type="caution">
    <text evidence="3">The sequence shown here is derived from an EMBL/GenBank/DDBJ whole genome shotgun (WGS) entry which is preliminary data.</text>
</comment>
<dbReference type="Proteomes" id="UP000475862">
    <property type="component" value="Unassembled WGS sequence"/>
</dbReference>
<gene>
    <name evidence="3" type="ORF">AGLY_010651</name>
</gene>
<sequence>MGDCNDVGKISKKSYLRFKYIQADLISAVSSIKNKEKTLNEVHRETGIPKFTLSNKVPMNRKMGPPTVLSDSEENRIVKWILAKARVGFPIHPETLKDSIQKLLKELNKPNPFTNDRPGIKWFNLFLKSITKRNTELISKSRAAVTETFIRYWFSDVLSYLTEQNCLDILEDGRRVINCDVTGLQLNLEKY</sequence>
<reference evidence="3 4" key="1">
    <citation type="submission" date="2019-08" db="EMBL/GenBank/DDBJ databases">
        <title>The genome of the soybean aphid Biotype 1, its phylome, world population structure and adaptation to the North American continent.</title>
        <authorList>
            <person name="Giordano R."/>
            <person name="Donthu R.K."/>
            <person name="Hernandez A.G."/>
            <person name="Wright C.L."/>
            <person name="Zimin A.V."/>
        </authorList>
    </citation>
    <scope>NUCLEOTIDE SEQUENCE [LARGE SCALE GENOMIC DNA]</scope>
    <source>
        <tissue evidence="3">Whole aphids</tissue>
    </source>
</reference>
<evidence type="ECO:0000259" key="2">
    <source>
        <dbReference type="PROSITE" id="PS51253"/>
    </source>
</evidence>
<accession>A0A6G0TEC2</accession>
<name>A0A6G0TEC2_APHGL</name>
<dbReference type="InterPro" id="IPR006600">
    <property type="entry name" value="HTH_CenpB_DNA-bd_dom"/>
</dbReference>
<protein>
    <recommendedName>
        <fullName evidence="2">HTH CENPB-type domain-containing protein</fullName>
    </recommendedName>
</protein>
<dbReference type="PROSITE" id="PS51253">
    <property type="entry name" value="HTH_CENPB"/>
    <property type="match status" value="1"/>
</dbReference>
<dbReference type="EMBL" id="VYZN01000041">
    <property type="protein sequence ID" value="KAE9531445.1"/>
    <property type="molecule type" value="Genomic_DNA"/>
</dbReference>
<dbReference type="AlphaFoldDB" id="A0A6G0TEC2"/>
<keyword evidence="4" id="KW-1185">Reference proteome</keyword>
<keyword evidence="1" id="KW-0238">DNA-binding</keyword>
<proteinExistence type="predicted"/>
<feature type="domain" description="HTH CENPB-type" evidence="2">
    <location>
        <begin position="61"/>
        <end position="136"/>
    </location>
</feature>
<organism evidence="3 4">
    <name type="scientific">Aphis glycines</name>
    <name type="common">Soybean aphid</name>
    <dbReference type="NCBI Taxonomy" id="307491"/>
    <lineage>
        <taxon>Eukaryota</taxon>
        <taxon>Metazoa</taxon>
        <taxon>Ecdysozoa</taxon>
        <taxon>Arthropoda</taxon>
        <taxon>Hexapoda</taxon>
        <taxon>Insecta</taxon>
        <taxon>Pterygota</taxon>
        <taxon>Neoptera</taxon>
        <taxon>Paraneoptera</taxon>
        <taxon>Hemiptera</taxon>
        <taxon>Sternorrhyncha</taxon>
        <taxon>Aphidomorpha</taxon>
        <taxon>Aphidoidea</taxon>
        <taxon>Aphididae</taxon>
        <taxon>Aphidini</taxon>
        <taxon>Aphis</taxon>
        <taxon>Aphis</taxon>
    </lineage>
</organism>
<evidence type="ECO:0000313" key="3">
    <source>
        <dbReference type="EMBL" id="KAE9531445.1"/>
    </source>
</evidence>
<evidence type="ECO:0000313" key="4">
    <source>
        <dbReference type="Proteomes" id="UP000475862"/>
    </source>
</evidence>
<dbReference type="GO" id="GO:0003677">
    <property type="term" value="F:DNA binding"/>
    <property type="evidence" value="ECO:0007669"/>
    <property type="project" value="UniProtKB-KW"/>
</dbReference>